<dbReference type="AlphaFoldDB" id="A0A2P4Z3G9"/>
<accession>A0A2P4Z3G9</accession>
<dbReference type="Proteomes" id="UP000236928">
    <property type="component" value="Unassembled WGS sequence"/>
</dbReference>
<dbReference type="EMBL" id="JIBK01000046">
    <property type="protein sequence ID" value="POM84627.1"/>
    <property type="molecule type" value="Genomic_DNA"/>
</dbReference>
<dbReference type="OrthoDB" id="336906at2759"/>
<keyword evidence="2" id="KW-1185">Reference proteome</keyword>
<protein>
    <recommendedName>
        <fullName evidence="3">Rhodanese-like domain protein</fullName>
    </recommendedName>
</protein>
<evidence type="ECO:0008006" key="3">
    <source>
        <dbReference type="Google" id="ProtNLM"/>
    </source>
</evidence>
<gene>
    <name evidence="1" type="ORF">CmeUKMEL1_13340</name>
</gene>
<sequence>MENHRPIEYNRLLNESRDVVDLIKKDKELECKLISNKKLFNVCQLLLCKNLKEIEKNSASIIDNEPVVICDIRTKNQIIKSRTKINGSIECNSLDRVKKIFPEFNRNQNSDIIGIKRKHVIIYDLEGRLTNTSDLEISQREVLEYLKKCIQSIKSIYLLKNGYSSFSFEFPYICCSIDAECISSIKSIKNIPQNLKSKIIASIEYPLIISWGETYKIYLGNVFQSVHPQILKSLGIKTIMDFTPNKIKSASNNEVRIVHVNNSESEIPMEDENFIYCNLPIEETIKSLKELEERNPDPKDIFPIMIVGTRVTNETVSIASIIVSYLRKMQITATLIFTLNQIGLDNNIISPTENEEIFKLLHPSNLQIAQMISFNFS</sequence>
<organism evidence="1 2">
    <name type="scientific">Cryptosporidium meleagridis</name>
    <dbReference type="NCBI Taxonomy" id="93969"/>
    <lineage>
        <taxon>Eukaryota</taxon>
        <taxon>Sar</taxon>
        <taxon>Alveolata</taxon>
        <taxon>Apicomplexa</taxon>
        <taxon>Conoidasida</taxon>
        <taxon>Coccidia</taxon>
        <taxon>Eucoccidiorida</taxon>
        <taxon>Eimeriorina</taxon>
        <taxon>Cryptosporidiidae</taxon>
        <taxon>Cryptosporidium</taxon>
    </lineage>
</organism>
<evidence type="ECO:0000313" key="2">
    <source>
        <dbReference type="Proteomes" id="UP000236928"/>
    </source>
</evidence>
<dbReference type="VEuPathDB" id="CryptoDB:CmeUKMEL1_13340"/>
<reference evidence="1 2" key="1">
    <citation type="submission" date="2014-04" db="EMBL/GenBank/DDBJ databases">
        <title>Comparative Genomics of Cryptosporidium Species.</title>
        <authorList>
            <person name="Silva J.C."/>
            <person name="Su Q."/>
            <person name="Chalmers R."/>
            <person name="Chibucos M.C."/>
            <person name="Elwin K."/>
            <person name="Godinez A."/>
            <person name="Guo F."/>
            <person name="Huynh K."/>
            <person name="Orvis J."/>
            <person name="Ott S."/>
            <person name="Sadzewicz L."/>
            <person name="Sengamalay N."/>
            <person name="Shetty A."/>
            <person name="Sun M."/>
            <person name="Tallon L."/>
            <person name="Xiao L."/>
            <person name="Zhang H."/>
            <person name="Fraser C.M."/>
            <person name="Zhu G."/>
            <person name="Kissinger J."/>
            <person name="Widmer G."/>
        </authorList>
    </citation>
    <scope>NUCLEOTIDE SEQUENCE [LARGE SCALE GENOMIC DNA]</scope>
    <source>
        <strain evidence="1 2">UKMEL1</strain>
    </source>
</reference>
<comment type="caution">
    <text evidence="1">The sequence shown here is derived from an EMBL/GenBank/DDBJ whole genome shotgun (WGS) entry which is preliminary data.</text>
</comment>
<proteinExistence type="predicted"/>
<name>A0A2P4Z3G9_9CRYT</name>
<evidence type="ECO:0000313" key="1">
    <source>
        <dbReference type="EMBL" id="POM84627.1"/>
    </source>
</evidence>